<dbReference type="GO" id="GO:0019319">
    <property type="term" value="P:hexose biosynthetic process"/>
    <property type="evidence" value="ECO:0007669"/>
    <property type="project" value="TreeGrafter"/>
</dbReference>
<dbReference type="STRING" id="6573.A0A210QAS0"/>
<dbReference type="Proteomes" id="UP000242188">
    <property type="component" value="Unassembled WGS sequence"/>
</dbReference>
<accession>A0A210QAS0</accession>
<dbReference type="PANTHER" id="PTHR15723:SF0">
    <property type="entry name" value="CARBOHYDRATE SULFOTRANSFERASE 15"/>
    <property type="match status" value="1"/>
</dbReference>
<protein>
    <submittedName>
        <fullName evidence="2">Carbohydrate sulfotransferase 15</fullName>
    </submittedName>
</protein>
<dbReference type="EMBL" id="NEDP02004383">
    <property type="protein sequence ID" value="OWF45834.1"/>
    <property type="molecule type" value="Genomic_DNA"/>
</dbReference>
<dbReference type="InterPro" id="IPR000863">
    <property type="entry name" value="Sulfotransferase_dom"/>
</dbReference>
<feature type="domain" description="Sulfotransferase" evidence="1">
    <location>
        <begin position="64"/>
        <end position="287"/>
    </location>
</feature>
<evidence type="ECO:0000259" key="1">
    <source>
        <dbReference type="Pfam" id="PF00685"/>
    </source>
</evidence>
<organism evidence="2 3">
    <name type="scientific">Mizuhopecten yessoensis</name>
    <name type="common">Japanese scallop</name>
    <name type="synonym">Patinopecten yessoensis</name>
    <dbReference type="NCBI Taxonomy" id="6573"/>
    <lineage>
        <taxon>Eukaryota</taxon>
        <taxon>Metazoa</taxon>
        <taxon>Spiralia</taxon>
        <taxon>Lophotrochozoa</taxon>
        <taxon>Mollusca</taxon>
        <taxon>Bivalvia</taxon>
        <taxon>Autobranchia</taxon>
        <taxon>Pteriomorphia</taxon>
        <taxon>Pectinida</taxon>
        <taxon>Pectinoidea</taxon>
        <taxon>Pectinidae</taxon>
        <taxon>Mizuhopecten</taxon>
    </lineage>
</organism>
<dbReference type="Gene3D" id="3.40.50.300">
    <property type="entry name" value="P-loop containing nucleotide triphosphate hydrolases"/>
    <property type="match status" value="1"/>
</dbReference>
<keyword evidence="2" id="KW-0808">Transferase</keyword>
<dbReference type="InterPro" id="IPR027417">
    <property type="entry name" value="P-loop_NTPase"/>
</dbReference>
<dbReference type="OrthoDB" id="8068875at2759"/>
<dbReference type="SUPFAM" id="SSF52540">
    <property type="entry name" value="P-loop containing nucleoside triphosphate hydrolases"/>
    <property type="match status" value="1"/>
</dbReference>
<dbReference type="InterPro" id="IPR052654">
    <property type="entry name" value="CS_Sulfotransferase"/>
</dbReference>
<sequence>MFINDKKDPPNFLTEFKNPCWYEKINLTDVQQEKIQNTCFNNLGKDNQICKIISKQRLPCLPYFMLIGTPKSGSTDLYKRIIDHPDVLSCAAKEPHWWARQQHSNFEKKYDLHKSERHSTILTNTQSKKANRYLGEGSQSTFWDNTWWWRYPENRNDEEPGIVTANFIRHILPEVKLLVILRNPVDRLYSGYLFFKKHTHVSAEDFHRRATNEVTKFNKCLTEHSLRHCAYTPTDHEVRLHVGLYALYRKEWINIFARDQILVLQLEDYSAHSQRAMSTVYKFLKLRDLSDEYGIKSGRANTRKKKTQHVGQMLNKTRELLDTFYSPFNKALAELMNEPRFLWQSLT</sequence>
<reference evidence="2 3" key="1">
    <citation type="journal article" date="2017" name="Nat. Ecol. Evol.">
        <title>Scallop genome provides insights into evolution of bilaterian karyotype and development.</title>
        <authorList>
            <person name="Wang S."/>
            <person name="Zhang J."/>
            <person name="Jiao W."/>
            <person name="Li J."/>
            <person name="Xun X."/>
            <person name="Sun Y."/>
            <person name="Guo X."/>
            <person name="Huan P."/>
            <person name="Dong B."/>
            <person name="Zhang L."/>
            <person name="Hu X."/>
            <person name="Sun X."/>
            <person name="Wang J."/>
            <person name="Zhao C."/>
            <person name="Wang Y."/>
            <person name="Wang D."/>
            <person name="Huang X."/>
            <person name="Wang R."/>
            <person name="Lv J."/>
            <person name="Li Y."/>
            <person name="Zhang Z."/>
            <person name="Liu B."/>
            <person name="Lu W."/>
            <person name="Hui Y."/>
            <person name="Liang J."/>
            <person name="Zhou Z."/>
            <person name="Hou R."/>
            <person name="Li X."/>
            <person name="Liu Y."/>
            <person name="Li H."/>
            <person name="Ning X."/>
            <person name="Lin Y."/>
            <person name="Zhao L."/>
            <person name="Xing Q."/>
            <person name="Dou J."/>
            <person name="Li Y."/>
            <person name="Mao J."/>
            <person name="Guo H."/>
            <person name="Dou H."/>
            <person name="Li T."/>
            <person name="Mu C."/>
            <person name="Jiang W."/>
            <person name="Fu Q."/>
            <person name="Fu X."/>
            <person name="Miao Y."/>
            <person name="Liu J."/>
            <person name="Yu Q."/>
            <person name="Li R."/>
            <person name="Liao H."/>
            <person name="Li X."/>
            <person name="Kong Y."/>
            <person name="Jiang Z."/>
            <person name="Chourrout D."/>
            <person name="Li R."/>
            <person name="Bao Z."/>
        </authorList>
    </citation>
    <scope>NUCLEOTIDE SEQUENCE [LARGE SCALE GENOMIC DNA]</scope>
    <source>
        <strain evidence="2 3">PY_sf001</strain>
    </source>
</reference>
<keyword evidence="3" id="KW-1185">Reference proteome</keyword>
<name>A0A210QAS0_MIZYE</name>
<dbReference type="PANTHER" id="PTHR15723">
    <property type="entry name" value="CARBOHYDRATE SULFOTRANSFERASE 15"/>
    <property type="match status" value="1"/>
</dbReference>
<evidence type="ECO:0000313" key="3">
    <source>
        <dbReference type="Proteomes" id="UP000242188"/>
    </source>
</evidence>
<proteinExistence type="predicted"/>
<dbReference type="Pfam" id="PF00685">
    <property type="entry name" value="Sulfotransfer_1"/>
    <property type="match status" value="1"/>
</dbReference>
<gene>
    <name evidence="2" type="ORF">KP79_PYT01518</name>
</gene>
<dbReference type="AlphaFoldDB" id="A0A210QAS0"/>
<dbReference type="GO" id="GO:0050659">
    <property type="term" value="F:N-acetylgalactosamine 4-sulfate 6-O-sulfotransferase activity"/>
    <property type="evidence" value="ECO:0007669"/>
    <property type="project" value="TreeGrafter"/>
</dbReference>
<comment type="caution">
    <text evidence="2">The sequence shown here is derived from an EMBL/GenBank/DDBJ whole genome shotgun (WGS) entry which is preliminary data.</text>
</comment>
<evidence type="ECO:0000313" key="2">
    <source>
        <dbReference type="EMBL" id="OWF45834.1"/>
    </source>
</evidence>